<dbReference type="AlphaFoldDB" id="A0A0R2HNR4"/>
<dbReference type="Proteomes" id="UP000051841">
    <property type="component" value="Unassembled WGS sequence"/>
</dbReference>
<feature type="transmembrane region" description="Helical" evidence="1">
    <location>
        <begin position="60"/>
        <end position="78"/>
    </location>
</feature>
<feature type="transmembrane region" description="Helical" evidence="1">
    <location>
        <begin position="36"/>
        <end position="54"/>
    </location>
</feature>
<dbReference type="EMBL" id="JQBL01000002">
    <property type="protein sequence ID" value="KRN51226.1"/>
    <property type="molecule type" value="Genomic_DNA"/>
</dbReference>
<sequence>MSLKEKVREYQKRREAKKYFRSQNQYVIHGKDLPKYIAAIVVASIVIGGIAAYIERALPIVPMVLYLIIGIAIAEILYRVSGMKSKEMGILAVIACILCYIVKGIVTLLLAGVMITLSNVLSVLFNNSLIGYLFMFAGCYFAYMRSVD</sequence>
<comment type="caution">
    <text evidence="2">The sequence shown here is derived from an EMBL/GenBank/DDBJ whole genome shotgun (WGS) entry which is preliminary data.</text>
</comment>
<evidence type="ECO:0000313" key="3">
    <source>
        <dbReference type="Proteomes" id="UP000051841"/>
    </source>
</evidence>
<name>A0A0R2HNR4_9FIRM</name>
<reference evidence="2 3" key="1">
    <citation type="journal article" date="2015" name="Genome Announc.">
        <title>Expanding the biotechnology potential of lactobacilli through comparative genomics of 213 strains and associated genera.</title>
        <authorList>
            <person name="Sun Z."/>
            <person name="Harris H.M."/>
            <person name="McCann A."/>
            <person name="Guo C."/>
            <person name="Argimon S."/>
            <person name="Zhang W."/>
            <person name="Yang X."/>
            <person name="Jeffery I.B."/>
            <person name="Cooney J.C."/>
            <person name="Kagawa T.F."/>
            <person name="Liu W."/>
            <person name="Song Y."/>
            <person name="Salvetti E."/>
            <person name="Wrobel A."/>
            <person name="Rasinkangas P."/>
            <person name="Parkhill J."/>
            <person name="Rea M.C."/>
            <person name="O'Sullivan O."/>
            <person name="Ritari J."/>
            <person name="Douillard F.P."/>
            <person name="Paul Ross R."/>
            <person name="Yang R."/>
            <person name="Briner A.E."/>
            <person name="Felis G.E."/>
            <person name="de Vos W.M."/>
            <person name="Barrangou R."/>
            <person name="Klaenhammer T.R."/>
            <person name="Caufield P.W."/>
            <person name="Cui Y."/>
            <person name="Zhang H."/>
            <person name="O'Toole P.W."/>
        </authorList>
    </citation>
    <scope>NUCLEOTIDE SEQUENCE [LARGE SCALE GENOMIC DNA]</scope>
    <source>
        <strain evidence="2 3">DSM 20405</strain>
    </source>
</reference>
<feature type="transmembrane region" description="Helical" evidence="1">
    <location>
        <begin position="90"/>
        <end position="117"/>
    </location>
</feature>
<keyword evidence="1" id="KW-0472">Membrane</keyword>
<gene>
    <name evidence="2" type="ORF">IV49_GL000689</name>
</gene>
<proteinExistence type="predicted"/>
<dbReference type="PATRIC" id="fig|1410657.5.peg.716"/>
<dbReference type="RefSeq" id="WP_029070359.1">
    <property type="nucleotide sequence ID" value="NZ_JNKN01000005.1"/>
</dbReference>
<keyword evidence="1" id="KW-0812">Transmembrane</keyword>
<organism evidence="2 3">
    <name type="scientific">Kandleria vitulina DSM 20405</name>
    <dbReference type="NCBI Taxonomy" id="1410657"/>
    <lineage>
        <taxon>Bacteria</taxon>
        <taxon>Bacillati</taxon>
        <taxon>Bacillota</taxon>
        <taxon>Erysipelotrichia</taxon>
        <taxon>Erysipelotrichales</taxon>
        <taxon>Coprobacillaceae</taxon>
        <taxon>Kandleria</taxon>
    </lineage>
</organism>
<protein>
    <submittedName>
        <fullName evidence="2">Uncharacterized protein</fullName>
    </submittedName>
</protein>
<evidence type="ECO:0000313" key="2">
    <source>
        <dbReference type="EMBL" id="KRN51226.1"/>
    </source>
</evidence>
<accession>A0A0R2HNR4</accession>
<keyword evidence="1" id="KW-1133">Transmembrane helix</keyword>
<evidence type="ECO:0000256" key="1">
    <source>
        <dbReference type="SAM" id="Phobius"/>
    </source>
</evidence>
<feature type="transmembrane region" description="Helical" evidence="1">
    <location>
        <begin position="123"/>
        <end position="143"/>
    </location>
</feature>
<keyword evidence="3" id="KW-1185">Reference proteome</keyword>